<evidence type="ECO:0000259" key="6">
    <source>
        <dbReference type="PROSITE" id="PS51192"/>
    </source>
</evidence>
<evidence type="ECO:0000256" key="4">
    <source>
        <dbReference type="ARBA" id="ARBA00022840"/>
    </source>
</evidence>
<dbReference type="PROSITE" id="PS51194">
    <property type="entry name" value="HELICASE_CTER"/>
    <property type="match status" value="1"/>
</dbReference>
<feature type="domain" description="Helicase ATP-binding" evidence="6">
    <location>
        <begin position="77"/>
        <end position="243"/>
    </location>
</feature>
<feature type="coiled-coil region" evidence="5">
    <location>
        <begin position="631"/>
        <end position="689"/>
    </location>
</feature>
<dbReference type="PROSITE" id="PS51192">
    <property type="entry name" value="HELICASE_ATP_BIND_1"/>
    <property type="match status" value="1"/>
</dbReference>
<organism evidence="8 9">
    <name type="scientific">Acinetobacter johnsonii</name>
    <dbReference type="NCBI Taxonomy" id="40214"/>
    <lineage>
        <taxon>Bacteria</taxon>
        <taxon>Pseudomonadati</taxon>
        <taxon>Pseudomonadota</taxon>
        <taxon>Gammaproteobacteria</taxon>
        <taxon>Moraxellales</taxon>
        <taxon>Moraxellaceae</taxon>
        <taxon>Acinetobacter</taxon>
    </lineage>
</organism>
<dbReference type="AlphaFoldDB" id="A0AA42IFR9"/>
<keyword evidence="5" id="KW-0175">Coiled coil</keyword>
<reference evidence="8" key="1">
    <citation type="submission" date="2022-09" db="EMBL/GenBank/DDBJ databases">
        <title>Intensive care unit water sources are persistently colonized with multi-drug resistant bacteria and are the site of extensive horizontal gene transfer of antibiotic resistance genes.</title>
        <authorList>
            <person name="Diorio-Toth L."/>
        </authorList>
    </citation>
    <scope>NUCLEOTIDE SEQUENCE</scope>
    <source>
        <strain evidence="8">GD03851</strain>
    </source>
</reference>
<gene>
    <name evidence="8" type="ORF">N5D11_11650</name>
</gene>
<dbReference type="GO" id="GO:0016787">
    <property type="term" value="F:hydrolase activity"/>
    <property type="evidence" value="ECO:0007669"/>
    <property type="project" value="UniProtKB-KW"/>
</dbReference>
<dbReference type="InterPro" id="IPR027417">
    <property type="entry name" value="P-loop_NTPase"/>
</dbReference>
<comment type="caution">
    <text evidence="8">The sequence shown here is derived from an EMBL/GenBank/DDBJ whole genome shotgun (WGS) entry which is preliminary data.</text>
</comment>
<dbReference type="InterPro" id="IPR057342">
    <property type="entry name" value="DEXDc_RapA"/>
</dbReference>
<evidence type="ECO:0000256" key="3">
    <source>
        <dbReference type="ARBA" id="ARBA00022806"/>
    </source>
</evidence>
<dbReference type="InterPro" id="IPR038718">
    <property type="entry name" value="SNF2-like_sf"/>
</dbReference>
<feature type="coiled-coil region" evidence="5">
    <location>
        <begin position="883"/>
        <end position="940"/>
    </location>
</feature>
<dbReference type="PANTHER" id="PTHR10799">
    <property type="entry name" value="SNF2/RAD54 HELICASE FAMILY"/>
    <property type="match status" value="1"/>
</dbReference>
<accession>A0AA42IFR9</accession>
<sequence length="973" mass="112582">MKAPLFFILFMMRIGCYIQLVLKIDFITMLYTDHQIKYFAWEITKKRSASDVDRLSQSLFDAQVDVNPHQIEAALFALNNPLSKGVILADEVGLGKTIEAALVLCQYWAERRRNLLIICPASLRKQWAQELQDKFNLPTQVLDLKTWNMARKDGIYDPFKNGKISIISYPFANRMEHALAQIPWDLVVIDEAHKLRNAHRSTNKIGNSLKRSLMGKKKLLLTATPLQNTLMELYGLSTIIDEHLFGDEKAFRSRYVVDGDIQSLKKRIQQFMQRTLRKDVLEYVPYTNRHALTVPFKPTDDEQSLYDSISEYLQRDVSYAFPQQQKHLISIVLRKLLASSTPAVIATLEAIQARLQKLLEQQTLDDDWLSNFIVDEDMDEELLDEFDEEAGHGQIDVSLIKSEIAEIERYIQQAYKIKDDSKTFALLSAIEQGFARMFEMGAKRKAVIFTESKRTQEYLIAFLEARGYNGKVIGFNGSNTSATNTGIYQKWLGKYLGTQHVTGSPAIDRRTALIDFFKNDAEILIATEAAAEGVNLQFCSLVINYDLPWNPQRVEQRIGRCHRYGQEFDVVAVNFLNERNEADQRVLELLKDKFQLFDGVFGASNDILGTVESGINFEKRISEIYDQCRSSEEIEQSFKQLRDELEEQINDKMKRTQELLLEHFDADIHDLLKVQKERAELQLDKISRLFWLSTKFILEKFAQFHDHNLSFDLTKSPILNAPSGKYQLIRKGERIPENTFIYRLTHPLGEFVLDSAKGLQTPKQFIQFDYSQYGQKVTLLENLKGQQGWLSITVLSLDSFQEEEHIVITAMTDDGKVLDVDLCERLLQVNATVLADVVEQIPELFQANIDKQYQVALSHALELNDEFFKKERDKLEQWAEDSLLAVEKMLEDVKLKISSLKRESRKAPDIETEKKLQEEIQKTEKEKRRMRQQVFDVEDEIADKRDAMIDALEQRLHRSSKAENLFVVKWKVI</sequence>
<dbReference type="InterPro" id="IPR001650">
    <property type="entry name" value="Helicase_C-like"/>
</dbReference>
<keyword evidence="1" id="KW-0547">Nucleotide-binding</keyword>
<dbReference type="Pfam" id="PF00176">
    <property type="entry name" value="SNF2-rel_dom"/>
    <property type="match status" value="1"/>
</dbReference>
<dbReference type="SUPFAM" id="SSF52540">
    <property type="entry name" value="P-loop containing nucleoside triphosphate hydrolases"/>
    <property type="match status" value="2"/>
</dbReference>
<evidence type="ECO:0000313" key="8">
    <source>
        <dbReference type="EMBL" id="MDH0656762.1"/>
    </source>
</evidence>
<protein>
    <submittedName>
        <fullName evidence="8">SNF2-related protein</fullName>
    </submittedName>
</protein>
<dbReference type="CDD" id="cd18793">
    <property type="entry name" value="SF2_C_SNF"/>
    <property type="match status" value="1"/>
</dbReference>
<dbReference type="CDD" id="cd18011">
    <property type="entry name" value="DEXDc_RapA"/>
    <property type="match status" value="1"/>
</dbReference>
<feature type="domain" description="Helicase C-terminal" evidence="7">
    <location>
        <begin position="429"/>
        <end position="608"/>
    </location>
</feature>
<evidence type="ECO:0000313" key="9">
    <source>
        <dbReference type="Proteomes" id="UP001161099"/>
    </source>
</evidence>
<evidence type="ECO:0000256" key="5">
    <source>
        <dbReference type="SAM" id="Coils"/>
    </source>
</evidence>
<dbReference type="SMART" id="SM00487">
    <property type="entry name" value="DEXDc"/>
    <property type="match status" value="1"/>
</dbReference>
<dbReference type="InterPro" id="IPR049730">
    <property type="entry name" value="SNF2/RAD54-like_C"/>
</dbReference>
<name>A0AA42IFR9_ACIJO</name>
<keyword evidence="3" id="KW-0347">Helicase</keyword>
<dbReference type="Gene3D" id="3.40.50.300">
    <property type="entry name" value="P-loop containing nucleotide triphosphate hydrolases"/>
    <property type="match status" value="1"/>
</dbReference>
<dbReference type="GO" id="GO:0005524">
    <property type="term" value="F:ATP binding"/>
    <property type="evidence" value="ECO:0007669"/>
    <property type="project" value="UniProtKB-KW"/>
</dbReference>
<dbReference type="RefSeq" id="WP_279698715.1">
    <property type="nucleotide sequence ID" value="NZ_JAOCDR010000028.1"/>
</dbReference>
<dbReference type="SMART" id="SM00490">
    <property type="entry name" value="HELICc"/>
    <property type="match status" value="1"/>
</dbReference>
<dbReference type="InterPro" id="IPR000330">
    <property type="entry name" value="SNF2_N"/>
</dbReference>
<keyword evidence="2" id="KW-0378">Hydrolase</keyword>
<dbReference type="GO" id="GO:0004386">
    <property type="term" value="F:helicase activity"/>
    <property type="evidence" value="ECO:0007669"/>
    <property type="project" value="UniProtKB-KW"/>
</dbReference>
<proteinExistence type="predicted"/>
<evidence type="ECO:0000259" key="7">
    <source>
        <dbReference type="PROSITE" id="PS51194"/>
    </source>
</evidence>
<dbReference type="Pfam" id="PF00271">
    <property type="entry name" value="Helicase_C"/>
    <property type="match status" value="1"/>
</dbReference>
<evidence type="ECO:0000256" key="2">
    <source>
        <dbReference type="ARBA" id="ARBA00022801"/>
    </source>
</evidence>
<dbReference type="EMBL" id="JAOCDR010000028">
    <property type="protein sequence ID" value="MDH0656762.1"/>
    <property type="molecule type" value="Genomic_DNA"/>
</dbReference>
<dbReference type="Gene3D" id="3.40.50.10810">
    <property type="entry name" value="Tandem AAA-ATPase domain"/>
    <property type="match status" value="1"/>
</dbReference>
<dbReference type="Proteomes" id="UP001161099">
    <property type="component" value="Unassembled WGS sequence"/>
</dbReference>
<dbReference type="InterPro" id="IPR014001">
    <property type="entry name" value="Helicase_ATP-bd"/>
</dbReference>
<evidence type="ECO:0000256" key="1">
    <source>
        <dbReference type="ARBA" id="ARBA00022741"/>
    </source>
</evidence>
<keyword evidence="4" id="KW-0067">ATP-binding</keyword>